<gene>
    <name evidence="3" type="ORF">FB466_2184</name>
</gene>
<feature type="region of interest" description="Disordered" evidence="1">
    <location>
        <begin position="88"/>
        <end position="130"/>
    </location>
</feature>
<dbReference type="Proteomes" id="UP000318331">
    <property type="component" value="Unassembled WGS sequence"/>
</dbReference>
<accession>A0A543HSD1</accession>
<sequence length="496" mass="51184">MSEQQEERPLTRREMRERRLGVSSSSPETGSLDTGAFSVPAGEGSGSSPVPFAVPAEDNFEDTSPHLTESGRSLSRREMRELWLAEQAKRDVAQPPAVPPVAPPDESVQRFTPVETHYPSPQPVSAPQTAVPTVDAVISPPPYVASDVPPANPVAVPVTPPAVTPIAQPPHAIDAQPVGAEPSSSPIEYVQQPASLPAEAVLPAVEDMPAIVPAAPLVEPIYVQPAPATDMPVIEPHPEPVAPVPEATFSEAPLEAEFVTDSIPLGTSDAPEVNVTAEFASVAEAAPTTSPYQFPSIDPESPEDQVTVDPSTVTFDAGDLPAELPTVSVVEASETPMASGTSPVEGSGGGDFDDIISRAVADEGIETSSGALILPVIPDSSDLAGALNETGEVYITGSIELPRALGETGGHGRLHDSVDNLDNVLGDMESDELAPDDTRPVAATRAISAQASGNAIVTPSTKSGNRLPLILSLTGGGFILLVLGLLGYGASNGLFG</sequence>
<feature type="compositionally biased region" description="Basic and acidic residues" evidence="1">
    <location>
        <begin position="1"/>
        <end position="20"/>
    </location>
</feature>
<proteinExistence type="predicted"/>
<evidence type="ECO:0000256" key="1">
    <source>
        <dbReference type="SAM" id="MobiDB-lite"/>
    </source>
</evidence>
<evidence type="ECO:0000313" key="4">
    <source>
        <dbReference type="Proteomes" id="UP000318331"/>
    </source>
</evidence>
<keyword evidence="2" id="KW-1133">Transmembrane helix</keyword>
<feature type="compositionally biased region" description="Polar residues" evidence="1">
    <location>
        <begin position="22"/>
        <end position="32"/>
    </location>
</feature>
<evidence type="ECO:0000313" key="3">
    <source>
        <dbReference type="EMBL" id="TQM61243.1"/>
    </source>
</evidence>
<evidence type="ECO:0000256" key="2">
    <source>
        <dbReference type="SAM" id="Phobius"/>
    </source>
</evidence>
<organism evidence="3 4">
    <name type="scientific">Klugiella xanthotipulae</name>
    <dbReference type="NCBI Taxonomy" id="244735"/>
    <lineage>
        <taxon>Bacteria</taxon>
        <taxon>Bacillati</taxon>
        <taxon>Actinomycetota</taxon>
        <taxon>Actinomycetes</taxon>
        <taxon>Micrococcales</taxon>
        <taxon>Microbacteriaceae</taxon>
        <taxon>Klugiella</taxon>
    </lineage>
</organism>
<comment type="caution">
    <text evidence="3">The sequence shown here is derived from an EMBL/GenBank/DDBJ whole genome shotgun (WGS) entry which is preliminary data.</text>
</comment>
<keyword evidence="4" id="KW-1185">Reference proteome</keyword>
<protein>
    <submittedName>
        <fullName evidence="3">Uncharacterized protein</fullName>
    </submittedName>
</protein>
<keyword evidence="2" id="KW-0812">Transmembrane</keyword>
<feature type="region of interest" description="Disordered" evidence="1">
    <location>
        <begin position="1"/>
        <end position="76"/>
    </location>
</feature>
<dbReference type="AlphaFoldDB" id="A0A543HSD1"/>
<keyword evidence="2" id="KW-0472">Membrane</keyword>
<feature type="transmembrane region" description="Helical" evidence="2">
    <location>
        <begin position="469"/>
        <end position="490"/>
    </location>
</feature>
<dbReference type="EMBL" id="VFPN01000003">
    <property type="protein sequence ID" value="TQM61243.1"/>
    <property type="molecule type" value="Genomic_DNA"/>
</dbReference>
<name>A0A543HSD1_9MICO</name>
<reference evidence="3 4" key="1">
    <citation type="submission" date="2019-06" db="EMBL/GenBank/DDBJ databases">
        <title>Sequencing the genomes of 1000 actinobacteria strains.</title>
        <authorList>
            <person name="Klenk H.-P."/>
        </authorList>
    </citation>
    <scope>NUCLEOTIDE SEQUENCE [LARGE SCALE GENOMIC DNA]</scope>
    <source>
        <strain evidence="3 4">DSM 18031</strain>
    </source>
</reference>